<feature type="region of interest" description="Disordered" evidence="1">
    <location>
        <begin position="420"/>
        <end position="522"/>
    </location>
</feature>
<dbReference type="RefSeq" id="XP_056495135.1">
    <property type="nucleotide sequence ID" value="XM_056650071.1"/>
</dbReference>
<evidence type="ECO:0000313" key="3">
    <source>
        <dbReference type="Proteomes" id="UP001147733"/>
    </source>
</evidence>
<accession>A0A9W9NCX0</accession>
<name>A0A9W9NCX0_PENCI</name>
<organism evidence="2 3">
    <name type="scientific">Penicillium citrinum</name>
    <dbReference type="NCBI Taxonomy" id="5077"/>
    <lineage>
        <taxon>Eukaryota</taxon>
        <taxon>Fungi</taxon>
        <taxon>Dikarya</taxon>
        <taxon>Ascomycota</taxon>
        <taxon>Pezizomycotina</taxon>
        <taxon>Eurotiomycetes</taxon>
        <taxon>Eurotiomycetidae</taxon>
        <taxon>Eurotiales</taxon>
        <taxon>Aspergillaceae</taxon>
        <taxon>Penicillium</taxon>
    </lineage>
</organism>
<feature type="compositionally biased region" description="Polar residues" evidence="1">
    <location>
        <begin position="107"/>
        <end position="137"/>
    </location>
</feature>
<dbReference type="EMBL" id="JAPQKT010000010">
    <property type="protein sequence ID" value="KAJ5217541.1"/>
    <property type="molecule type" value="Genomic_DNA"/>
</dbReference>
<keyword evidence="3" id="KW-1185">Reference proteome</keyword>
<protein>
    <submittedName>
        <fullName evidence="2">Uncharacterized protein</fullName>
    </submittedName>
</protein>
<feature type="compositionally biased region" description="Basic residues" evidence="1">
    <location>
        <begin position="571"/>
        <end position="581"/>
    </location>
</feature>
<dbReference type="AlphaFoldDB" id="A0A9W9NCX0"/>
<feature type="compositionally biased region" description="Polar residues" evidence="1">
    <location>
        <begin position="440"/>
        <end position="452"/>
    </location>
</feature>
<feature type="compositionally biased region" description="Polar residues" evidence="1">
    <location>
        <begin position="553"/>
        <end position="570"/>
    </location>
</feature>
<gene>
    <name evidence="2" type="ORF">N7469_011166</name>
</gene>
<reference evidence="2" key="1">
    <citation type="submission" date="2022-11" db="EMBL/GenBank/DDBJ databases">
        <authorList>
            <person name="Petersen C."/>
        </authorList>
    </citation>
    <scope>NUCLEOTIDE SEQUENCE</scope>
    <source>
        <strain evidence="2">IBT 23319</strain>
    </source>
</reference>
<feature type="region of interest" description="Disordered" evidence="1">
    <location>
        <begin position="77"/>
        <end position="139"/>
    </location>
</feature>
<evidence type="ECO:0000313" key="2">
    <source>
        <dbReference type="EMBL" id="KAJ5217541.1"/>
    </source>
</evidence>
<feature type="compositionally biased region" description="Basic and acidic residues" evidence="1">
    <location>
        <begin position="600"/>
        <end position="627"/>
    </location>
</feature>
<feature type="compositionally biased region" description="Low complexity" evidence="1">
    <location>
        <begin position="491"/>
        <end position="515"/>
    </location>
</feature>
<feature type="region of interest" description="Disordered" evidence="1">
    <location>
        <begin position="272"/>
        <end position="294"/>
    </location>
</feature>
<reference evidence="2" key="2">
    <citation type="journal article" date="2023" name="IMA Fungus">
        <title>Comparative genomic study of the Penicillium genus elucidates a diverse pangenome and 15 lateral gene transfer events.</title>
        <authorList>
            <person name="Petersen C."/>
            <person name="Sorensen T."/>
            <person name="Nielsen M.R."/>
            <person name="Sondergaard T.E."/>
            <person name="Sorensen J.L."/>
            <person name="Fitzpatrick D.A."/>
            <person name="Frisvad J.C."/>
            <person name="Nielsen K.L."/>
        </authorList>
    </citation>
    <scope>NUCLEOTIDE SEQUENCE</scope>
    <source>
        <strain evidence="2">IBT 23319</strain>
    </source>
</reference>
<comment type="caution">
    <text evidence="2">The sequence shown here is derived from an EMBL/GenBank/DDBJ whole genome shotgun (WGS) entry which is preliminary data.</text>
</comment>
<feature type="compositionally biased region" description="Polar residues" evidence="1">
    <location>
        <begin position="85"/>
        <end position="97"/>
    </location>
</feature>
<feature type="compositionally biased region" description="Basic and acidic residues" evidence="1">
    <location>
        <begin position="422"/>
        <end position="433"/>
    </location>
</feature>
<feature type="region of interest" description="Disordered" evidence="1">
    <location>
        <begin position="1"/>
        <end position="43"/>
    </location>
</feature>
<proteinExistence type="predicted"/>
<feature type="compositionally biased region" description="Polar residues" evidence="1">
    <location>
        <begin position="31"/>
        <end position="40"/>
    </location>
</feature>
<feature type="region of interest" description="Disordered" evidence="1">
    <location>
        <begin position="553"/>
        <end position="647"/>
    </location>
</feature>
<feature type="region of interest" description="Disordered" evidence="1">
    <location>
        <begin position="356"/>
        <end position="390"/>
    </location>
</feature>
<dbReference type="GeneID" id="81389238"/>
<dbReference type="OrthoDB" id="5341904at2759"/>
<evidence type="ECO:0000256" key="1">
    <source>
        <dbReference type="SAM" id="MobiDB-lite"/>
    </source>
</evidence>
<dbReference type="Proteomes" id="UP001147733">
    <property type="component" value="Unassembled WGS sequence"/>
</dbReference>
<sequence>MGNSFSSPTKDETRRANRLSKPSTRRLVALNTPQLSQSETEAPELASGLIGWQNPWVGSHISRDVKKKSAKIREIPPTLFELEPESSSGGSNRQSVDVQDVEPLSPHSGSLSATSSVRRYSSQYGGQCASSGSSMDQTPLKRANSIQTPLQRHRSATYRDQAHEATSSNTHFMVGGNQRFSLTRRRSLLTRPGLATRRTTTAARRFPSPIGEPECSVEDPVDSNILQWPLPPLQRASLPAESCVRPTSPTDPRYTQLGALKLGSLRVVNGSASPCPSERAPLDQTAPVVGPGRIENPRPKECLLEIPAVPDLKKSDDVPGSPFSFEKSPTITVRPREKSLFLTEADDEGISMCDESITQSENNSIDATVQRSTSLSLNKSDSGYSSATSVHSIYRSRTRASFDSQASSSCTADSAKQILSANEKHQDPNEEKRGRHFSLQDINPGNFSQLHPKSSRWYDSSTPSSQSSGPRARRSTLCAPRNTEYPFYNGSSPYEYPPYTSSSSASSTSQEEPLSNRGPYYADQFSTSTLNVSQASSSTATLETLNGYQDISKASSSSRVQNHISVPQSRSRSKHGNRSWRHNSIIEIPQLPTILSPDHLQPENEEKEIPTSEPRGRTRNRSQDFRRKLTKSRPQSDVHMMTSPYAL</sequence>